<evidence type="ECO:0000313" key="2">
    <source>
        <dbReference type="Proteomes" id="UP000232688"/>
    </source>
</evidence>
<gene>
    <name evidence="1" type="ORF">RhiirA1_467588</name>
</gene>
<proteinExistence type="predicted"/>
<dbReference type="EMBL" id="LLXH01001095">
    <property type="protein sequence ID" value="PKC60755.1"/>
    <property type="molecule type" value="Genomic_DNA"/>
</dbReference>
<dbReference type="Proteomes" id="UP000232688">
    <property type="component" value="Unassembled WGS sequence"/>
</dbReference>
<dbReference type="VEuPathDB" id="FungiDB:RhiirA1_467588"/>
<organism evidence="1 2">
    <name type="scientific">Rhizophagus irregularis</name>
    <dbReference type="NCBI Taxonomy" id="588596"/>
    <lineage>
        <taxon>Eukaryota</taxon>
        <taxon>Fungi</taxon>
        <taxon>Fungi incertae sedis</taxon>
        <taxon>Mucoromycota</taxon>
        <taxon>Glomeromycotina</taxon>
        <taxon>Glomeromycetes</taxon>
        <taxon>Glomerales</taxon>
        <taxon>Glomeraceae</taxon>
        <taxon>Rhizophagus</taxon>
    </lineage>
</organism>
<name>A0A2I1E690_9GLOM</name>
<sequence length="69" mass="7832">MLRETKEVTGVDIRKNECTFLFNDPAFNCNVYLTKKEASGLYGEAIVYRQPVNILIDLGAIECIISKDF</sequence>
<reference evidence="1 2" key="2">
    <citation type="submission" date="2017-10" db="EMBL/GenBank/DDBJ databases">
        <title>Genome analyses suggest a sexual origin of heterokaryosis in a supposedly ancient asexual fungus.</title>
        <authorList>
            <person name="Corradi N."/>
            <person name="Sedzielewska K."/>
            <person name="Noel J."/>
            <person name="Charron P."/>
            <person name="Farinelli L."/>
            <person name="Marton T."/>
            <person name="Kruger M."/>
            <person name="Pelin A."/>
            <person name="Brachmann A."/>
            <person name="Corradi N."/>
        </authorList>
    </citation>
    <scope>NUCLEOTIDE SEQUENCE [LARGE SCALE GENOMIC DNA]</scope>
    <source>
        <strain evidence="1 2">A1</strain>
    </source>
</reference>
<reference evidence="1 2" key="1">
    <citation type="submission" date="2017-10" db="EMBL/GenBank/DDBJ databases">
        <title>Extensive intraspecific genome diversity in a model arbuscular mycorrhizal fungus.</title>
        <authorList>
            <person name="Chen E.C.H."/>
            <person name="Morin E."/>
            <person name="Baudet D."/>
            <person name="Noel J."/>
            <person name="Ndikumana S."/>
            <person name="Charron P."/>
            <person name="St-Onge C."/>
            <person name="Giorgi J."/>
            <person name="Grigoriev I.V."/>
            <person name="Roux C."/>
            <person name="Martin F.M."/>
            <person name="Corradi N."/>
        </authorList>
    </citation>
    <scope>NUCLEOTIDE SEQUENCE [LARGE SCALE GENOMIC DNA]</scope>
    <source>
        <strain evidence="1 2">A1</strain>
    </source>
</reference>
<evidence type="ECO:0000313" key="1">
    <source>
        <dbReference type="EMBL" id="PKC60755.1"/>
    </source>
</evidence>
<protein>
    <submittedName>
        <fullName evidence="1">Uncharacterized protein</fullName>
    </submittedName>
</protein>
<comment type="caution">
    <text evidence="1">The sequence shown here is derived from an EMBL/GenBank/DDBJ whole genome shotgun (WGS) entry which is preliminary data.</text>
</comment>
<accession>A0A2I1E690</accession>
<dbReference type="AlphaFoldDB" id="A0A2I1E690"/>